<dbReference type="EMBL" id="BSEC01000001">
    <property type="protein sequence ID" value="GLI92646.1"/>
    <property type="molecule type" value="Genomic_DNA"/>
</dbReference>
<dbReference type="AlphaFoldDB" id="A0A9W6LRQ7"/>
<dbReference type="InterPro" id="IPR011050">
    <property type="entry name" value="Pectin_lyase_fold/virulence"/>
</dbReference>
<proteinExistence type="predicted"/>
<name>A0A9W6LRQ7_9HYPH</name>
<dbReference type="SUPFAM" id="SSF51126">
    <property type="entry name" value="Pectin lyase-like"/>
    <property type="match status" value="1"/>
</dbReference>
<gene>
    <name evidence="1" type="ORF">LMG27198_16380</name>
</gene>
<protein>
    <recommendedName>
        <fullName evidence="3">Right handed beta helix domain-containing protein</fullName>
    </recommendedName>
</protein>
<comment type="caution">
    <text evidence="1">The sequence shown here is derived from an EMBL/GenBank/DDBJ whole genome shotgun (WGS) entry which is preliminary data.</text>
</comment>
<evidence type="ECO:0000313" key="2">
    <source>
        <dbReference type="Proteomes" id="UP001144323"/>
    </source>
</evidence>
<evidence type="ECO:0000313" key="1">
    <source>
        <dbReference type="EMBL" id="GLI92646.1"/>
    </source>
</evidence>
<dbReference type="Proteomes" id="UP001144323">
    <property type="component" value="Unassembled WGS sequence"/>
</dbReference>
<reference evidence="1" key="1">
    <citation type="journal article" date="2023" name="Int. J. Syst. Evol. Microbiol.">
        <title>Methylocystis iwaonis sp. nov., a type II methane-oxidizing bacterium from surface soil of a rice paddy field in Japan, and emended description of the genus Methylocystis (ex Whittenbury et al. 1970) Bowman et al. 1993.</title>
        <authorList>
            <person name="Kaise H."/>
            <person name="Sawadogo J.B."/>
            <person name="Alam M.S."/>
            <person name="Ueno C."/>
            <person name="Dianou D."/>
            <person name="Shinjo R."/>
            <person name="Asakawa S."/>
        </authorList>
    </citation>
    <scope>NUCLEOTIDE SEQUENCE</scope>
    <source>
        <strain evidence="1">LMG27198</strain>
    </source>
</reference>
<organism evidence="1 2">
    <name type="scientific">Methylocystis echinoides</name>
    <dbReference type="NCBI Taxonomy" id="29468"/>
    <lineage>
        <taxon>Bacteria</taxon>
        <taxon>Pseudomonadati</taxon>
        <taxon>Pseudomonadota</taxon>
        <taxon>Alphaproteobacteria</taxon>
        <taxon>Hyphomicrobiales</taxon>
        <taxon>Methylocystaceae</taxon>
        <taxon>Methylocystis</taxon>
    </lineage>
</organism>
<sequence>MTKISLPALAAIASLSVSLGPDDARAAGSLPNAWVSGRGADRAGCGAVTAPCRTFQYVLDNVVAPNGSVLVFDPANYGPMRITFPVSILNKDGGTAGVFSVNASTGIAVEINLALPGVVILQGLTLAGSAGAGSGIYMTSPGTLAIEGCEIRGFTASGAGYGLILKNQAGAISFLVSDSVFSGNTYGVLVQPGGSASASGAVRRSVAYGNRVTGFLFSADSTVSGNVQATVEDSLSFRNAYGVSATSGSTSTRANVYAIRSNATANTSFDLFKSGAATMTLSQGAFYYTKSGF</sequence>
<evidence type="ECO:0008006" key="3">
    <source>
        <dbReference type="Google" id="ProtNLM"/>
    </source>
</evidence>
<keyword evidence="2" id="KW-1185">Reference proteome</keyword>
<accession>A0A9W6LRQ7</accession>